<dbReference type="Proteomes" id="UP001196509">
    <property type="component" value="Unassembled WGS sequence"/>
</dbReference>
<name>A0AAE2ZIF2_9HYPH</name>
<comment type="caution">
    <text evidence="11">The sequence shown here is derived from an EMBL/GenBank/DDBJ whole genome shotgun (WGS) entry which is preliminary data.</text>
</comment>
<gene>
    <name evidence="11" type="ORF">K1W69_07770</name>
</gene>
<evidence type="ECO:0000256" key="4">
    <source>
        <dbReference type="ARBA" id="ARBA00022519"/>
    </source>
</evidence>
<evidence type="ECO:0000256" key="3">
    <source>
        <dbReference type="ARBA" id="ARBA00022475"/>
    </source>
</evidence>
<evidence type="ECO:0000256" key="8">
    <source>
        <dbReference type="ARBA" id="ARBA00038436"/>
    </source>
</evidence>
<dbReference type="GO" id="GO:0022857">
    <property type="term" value="F:transmembrane transporter activity"/>
    <property type="evidence" value="ECO:0007669"/>
    <property type="project" value="UniProtKB-UniRule"/>
</dbReference>
<sequence length="166" mass="17917">MSETVSRVARVATLILEISGAALLVAMMLMTFADVIGRYFFNSPIDGAFELTELMLATLLYCGLPLISMRDGHVTVDLLEGGLSTRTKRVRDAVVNLLMAGALAFLAVKLWGKADLSGYDTTAILEIPLAPLMRFMAISCGVSAILTLMLLHFPNKPVDREVVAGQ</sequence>
<evidence type="ECO:0000259" key="10">
    <source>
        <dbReference type="Pfam" id="PF04290"/>
    </source>
</evidence>
<reference evidence="11" key="1">
    <citation type="submission" date="2021-08" db="EMBL/GenBank/DDBJ databases">
        <title>Hoeflea bacterium WL0058 sp. nov., isolated from the sediment.</title>
        <authorList>
            <person name="Wang L."/>
            <person name="Zhang D."/>
        </authorList>
    </citation>
    <scope>NUCLEOTIDE SEQUENCE</scope>
    <source>
        <strain evidence="11">WL0058</strain>
    </source>
</reference>
<keyword evidence="12" id="KW-1185">Reference proteome</keyword>
<keyword evidence="4 9" id="KW-0997">Cell inner membrane</keyword>
<evidence type="ECO:0000256" key="5">
    <source>
        <dbReference type="ARBA" id="ARBA00022692"/>
    </source>
</evidence>
<comment type="subcellular location">
    <subcellularLocation>
        <location evidence="1 9">Cell inner membrane</location>
        <topology evidence="1 9">Multi-pass membrane protein</topology>
    </subcellularLocation>
</comment>
<proteinExistence type="inferred from homology"/>
<dbReference type="GO" id="GO:0005886">
    <property type="term" value="C:plasma membrane"/>
    <property type="evidence" value="ECO:0007669"/>
    <property type="project" value="UniProtKB-SubCell"/>
</dbReference>
<feature type="transmembrane region" description="Helical" evidence="9">
    <location>
        <begin position="132"/>
        <end position="151"/>
    </location>
</feature>
<evidence type="ECO:0000256" key="7">
    <source>
        <dbReference type="ARBA" id="ARBA00023136"/>
    </source>
</evidence>
<feature type="domain" description="Tripartite ATP-independent periplasmic transporters DctQ component" evidence="10">
    <location>
        <begin position="27"/>
        <end position="148"/>
    </location>
</feature>
<dbReference type="InterPro" id="IPR007387">
    <property type="entry name" value="TRAP_DctQ"/>
</dbReference>
<accession>A0AAE2ZIF2</accession>
<organism evidence="11 12">
    <name type="scientific">Flavimaribacter sediminis</name>
    <dbReference type="NCBI Taxonomy" id="2865987"/>
    <lineage>
        <taxon>Bacteria</taxon>
        <taxon>Pseudomonadati</taxon>
        <taxon>Pseudomonadota</taxon>
        <taxon>Alphaproteobacteria</taxon>
        <taxon>Hyphomicrobiales</taxon>
        <taxon>Rhizobiaceae</taxon>
        <taxon>Flavimaribacter</taxon>
    </lineage>
</organism>
<keyword evidence="7 9" id="KW-0472">Membrane</keyword>
<feature type="transmembrane region" description="Helical" evidence="9">
    <location>
        <begin position="93"/>
        <end position="112"/>
    </location>
</feature>
<keyword evidence="2 9" id="KW-0813">Transport</keyword>
<feature type="transmembrane region" description="Helical" evidence="9">
    <location>
        <begin position="47"/>
        <end position="67"/>
    </location>
</feature>
<evidence type="ECO:0000256" key="9">
    <source>
        <dbReference type="RuleBase" id="RU369079"/>
    </source>
</evidence>
<dbReference type="RefSeq" id="WP_220227710.1">
    <property type="nucleotide sequence ID" value="NZ_JAICBX010000001.1"/>
</dbReference>
<dbReference type="Pfam" id="PF04290">
    <property type="entry name" value="DctQ"/>
    <property type="match status" value="1"/>
</dbReference>
<protein>
    <recommendedName>
        <fullName evidence="9">TRAP transporter small permease protein</fullName>
    </recommendedName>
</protein>
<dbReference type="PANTHER" id="PTHR35011:SF2">
    <property type="entry name" value="2,3-DIKETO-L-GULONATE TRAP TRANSPORTER SMALL PERMEASE PROTEIN YIAM"/>
    <property type="match status" value="1"/>
</dbReference>
<dbReference type="EMBL" id="JAICBX010000001">
    <property type="protein sequence ID" value="MBW8637083.1"/>
    <property type="molecule type" value="Genomic_DNA"/>
</dbReference>
<comment type="function">
    <text evidence="9">Part of the tripartite ATP-independent periplasmic (TRAP) transport system.</text>
</comment>
<evidence type="ECO:0000256" key="1">
    <source>
        <dbReference type="ARBA" id="ARBA00004429"/>
    </source>
</evidence>
<dbReference type="PANTHER" id="PTHR35011">
    <property type="entry name" value="2,3-DIKETO-L-GULONATE TRAP TRANSPORTER SMALL PERMEASE PROTEIN YIAM"/>
    <property type="match status" value="1"/>
</dbReference>
<keyword evidence="5 9" id="KW-0812">Transmembrane</keyword>
<keyword evidence="6 9" id="KW-1133">Transmembrane helix</keyword>
<comment type="subunit">
    <text evidence="9">The complex comprises the extracytoplasmic solute receptor protein and the two transmembrane proteins.</text>
</comment>
<dbReference type="GO" id="GO:0015740">
    <property type="term" value="P:C4-dicarboxylate transport"/>
    <property type="evidence" value="ECO:0007669"/>
    <property type="project" value="TreeGrafter"/>
</dbReference>
<dbReference type="AlphaFoldDB" id="A0AAE2ZIF2"/>
<evidence type="ECO:0000256" key="6">
    <source>
        <dbReference type="ARBA" id="ARBA00022989"/>
    </source>
</evidence>
<feature type="transmembrane region" description="Helical" evidence="9">
    <location>
        <begin position="21"/>
        <end position="41"/>
    </location>
</feature>
<dbReference type="InterPro" id="IPR055348">
    <property type="entry name" value="DctQ"/>
</dbReference>
<comment type="similarity">
    <text evidence="8 9">Belongs to the TRAP transporter small permease family.</text>
</comment>
<evidence type="ECO:0000313" key="12">
    <source>
        <dbReference type="Proteomes" id="UP001196509"/>
    </source>
</evidence>
<evidence type="ECO:0000313" key="11">
    <source>
        <dbReference type="EMBL" id="MBW8637083.1"/>
    </source>
</evidence>
<keyword evidence="3" id="KW-1003">Cell membrane</keyword>
<evidence type="ECO:0000256" key="2">
    <source>
        <dbReference type="ARBA" id="ARBA00022448"/>
    </source>
</evidence>